<dbReference type="GO" id="GO:0007264">
    <property type="term" value="P:small GTPase-mediated signal transduction"/>
    <property type="evidence" value="ECO:0007669"/>
    <property type="project" value="InterPro"/>
</dbReference>
<dbReference type="SMART" id="SM00147">
    <property type="entry name" value="RasGEF"/>
    <property type="match status" value="1"/>
</dbReference>
<feature type="domain" description="Ras-GEF" evidence="4">
    <location>
        <begin position="408"/>
        <end position="641"/>
    </location>
</feature>
<dbReference type="Proteomes" id="UP000001542">
    <property type="component" value="Unassembled WGS sequence"/>
</dbReference>
<dbReference type="Gene3D" id="1.20.870.10">
    <property type="entry name" value="Son of sevenless (SoS) protein Chain: S domain 1"/>
    <property type="match status" value="1"/>
</dbReference>
<dbReference type="InterPro" id="IPR008937">
    <property type="entry name" value="Ras-like_GEF"/>
</dbReference>
<dbReference type="OMA" id="PKNIWSH"/>
<dbReference type="InterPro" id="IPR023578">
    <property type="entry name" value="Ras_GEF_dom_sf"/>
</dbReference>
<evidence type="ECO:0000256" key="2">
    <source>
        <dbReference type="PROSITE-ProRule" id="PRU00168"/>
    </source>
</evidence>
<dbReference type="RefSeq" id="XP_001582831.1">
    <property type="nucleotide sequence ID" value="XM_001582781.1"/>
</dbReference>
<dbReference type="InterPro" id="IPR036964">
    <property type="entry name" value="RASGEF_cat_dom_sf"/>
</dbReference>
<dbReference type="Pfam" id="PF00617">
    <property type="entry name" value="RasGEF"/>
    <property type="match status" value="1"/>
</dbReference>
<organism evidence="5 6">
    <name type="scientific">Trichomonas vaginalis (strain ATCC PRA-98 / G3)</name>
    <dbReference type="NCBI Taxonomy" id="412133"/>
    <lineage>
        <taxon>Eukaryota</taxon>
        <taxon>Metamonada</taxon>
        <taxon>Parabasalia</taxon>
        <taxon>Trichomonadida</taxon>
        <taxon>Trichomonadidae</taxon>
        <taxon>Trichomonas</taxon>
    </lineage>
</organism>
<dbReference type="GO" id="GO:0005085">
    <property type="term" value="F:guanyl-nucleotide exchange factor activity"/>
    <property type="evidence" value="ECO:0007669"/>
    <property type="project" value="UniProtKB-KW"/>
</dbReference>
<dbReference type="eggNOG" id="KOG3417">
    <property type="taxonomic scope" value="Eukaryota"/>
</dbReference>
<dbReference type="PANTHER" id="PTHR23113:SF365">
    <property type="entry name" value="RAS-GEF DOMAIN-CONTAINING PROTEIN"/>
    <property type="match status" value="1"/>
</dbReference>
<dbReference type="PROSITE" id="PS50009">
    <property type="entry name" value="RASGEF_CAT"/>
    <property type="match status" value="1"/>
</dbReference>
<feature type="region of interest" description="Disordered" evidence="3">
    <location>
        <begin position="289"/>
        <end position="308"/>
    </location>
</feature>
<sequence>MSSYMPTRYATLAPRSIMNKHRNTQSPVLKKPPLPISPEFDSVLAAHAPKDSDSVDRSEWLNKILELHPEIKSLRESVNPICRAAEFGRLYLPSNRYIPHDVTLALISQHFRTLGLTESQAALHNEWGSDFNIPPHKLESQLALLIQRGIYRAEKFWELSIPSIHTPPTPKLTQVALDEAISTIIGASSSVVEDSNPIENEKPYDPAFYITELDTENSEKTENASENTSKEPLEASLNQIIFYVTDPSITNASEVLNALILTIQSLTSSRVFFFKIRDRIRQTLSQLEEVQKNSNRQSSSNLEELSDEDKKNISRAERCVQLSIRLFKAWVKSALQDLEPQIIDMAQQFVDNELMEKYSTHVSNIFERKNSVSPQMTSAKSPQKPPPAVDIGNCPNLWTGGFDLFDLPITELARQLTFWSYTRYYNIKRDELLDGAWEKPRLKYRAPNVIALTQHYNKLTSWVAHTILSEQNFRRRIEKMNKIIQLMKALFGDNNFLDGMGVLGGLGSNAIFRLKYHFSQIAIDRKEYLEKMEVQCSPDKGFLQLRKMQDEAVLNGKPALPYLGILLADLFKYEENVQLWVNGLINCRKIKGLYNFISKILEFKRTNYFYLSIDQVQEKIDNMEIYDPDLLFEMSLDVEKDGALSAADCKDTPLPTQSAK</sequence>
<dbReference type="SUPFAM" id="SSF48366">
    <property type="entry name" value="Ras GEF"/>
    <property type="match status" value="1"/>
</dbReference>
<dbReference type="OrthoDB" id="10254377at2759"/>
<keyword evidence="1 2" id="KW-0344">Guanine-nucleotide releasing factor</keyword>
<dbReference type="PANTHER" id="PTHR23113">
    <property type="entry name" value="GUANINE NUCLEOTIDE EXCHANGE FACTOR"/>
    <property type="match status" value="1"/>
</dbReference>
<gene>
    <name evidence="5" type="ORF">TVAG_249050</name>
</gene>
<keyword evidence="6" id="KW-1185">Reference proteome</keyword>
<evidence type="ECO:0000313" key="5">
    <source>
        <dbReference type="EMBL" id="EAY21845.1"/>
    </source>
</evidence>
<evidence type="ECO:0000313" key="6">
    <source>
        <dbReference type="Proteomes" id="UP000001542"/>
    </source>
</evidence>
<dbReference type="SMR" id="A2DCA8"/>
<dbReference type="Gene3D" id="1.10.840.10">
    <property type="entry name" value="Ras guanine-nucleotide exchange factors catalytic domain"/>
    <property type="match status" value="1"/>
</dbReference>
<evidence type="ECO:0000256" key="3">
    <source>
        <dbReference type="SAM" id="MobiDB-lite"/>
    </source>
</evidence>
<evidence type="ECO:0000259" key="4">
    <source>
        <dbReference type="PROSITE" id="PS50009"/>
    </source>
</evidence>
<dbReference type="InterPro" id="IPR001895">
    <property type="entry name" value="RASGEF_cat_dom"/>
</dbReference>
<dbReference type="EMBL" id="DS113187">
    <property type="protein sequence ID" value="EAY21845.1"/>
    <property type="molecule type" value="Genomic_DNA"/>
</dbReference>
<dbReference type="AlphaFoldDB" id="A2DCA8"/>
<dbReference type="InParanoid" id="A2DCA8"/>
<dbReference type="VEuPathDB" id="TrichDB:TVAGG3_0957830"/>
<accession>A2DCA8</accession>
<name>A2DCA8_TRIV3</name>
<dbReference type="KEGG" id="tva:5467383"/>
<protein>
    <submittedName>
        <fullName evidence="5">RasGEF domain containing protein</fullName>
    </submittedName>
</protein>
<proteinExistence type="predicted"/>
<dbReference type="VEuPathDB" id="TrichDB:TVAG_249050"/>
<reference evidence="5" key="1">
    <citation type="submission" date="2006-10" db="EMBL/GenBank/DDBJ databases">
        <authorList>
            <person name="Amadeo P."/>
            <person name="Zhao Q."/>
            <person name="Wortman J."/>
            <person name="Fraser-Liggett C."/>
            <person name="Carlton J."/>
        </authorList>
    </citation>
    <scope>NUCLEOTIDE SEQUENCE</scope>
    <source>
        <strain evidence="5">G3</strain>
    </source>
</reference>
<evidence type="ECO:0000256" key="1">
    <source>
        <dbReference type="ARBA" id="ARBA00022658"/>
    </source>
</evidence>
<dbReference type="STRING" id="5722.A2DCA8"/>
<reference evidence="5" key="2">
    <citation type="journal article" date="2007" name="Science">
        <title>Draft genome sequence of the sexually transmitted pathogen Trichomonas vaginalis.</title>
        <authorList>
            <person name="Carlton J.M."/>
            <person name="Hirt R.P."/>
            <person name="Silva J.C."/>
            <person name="Delcher A.L."/>
            <person name="Schatz M."/>
            <person name="Zhao Q."/>
            <person name="Wortman J.R."/>
            <person name="Bidwell S.L."/>
            <person name="Alsmark U.C.M."/>
            <person name="Besteiro S."/>
            <person name="Sicheritz-Ponten T."/>
            <person name="Noel C.J."/>
            <person name="Dacks J.B."/>
            <person name="Foster P.G."/>
            <person name="Simillion C."/>
            <person name="Van de Peer Y."/>
            <person name="Miranda-Saavedra D."/>
            <person name="Barton G.J."/>
            <person name="Westrop G.D."/>
            <person name="Mueller S."/>
            <person name="Dessi D."/>
            <person name="Fiori P.L."/>
            <person name="Ren Q."/>
            <person name="Paulsen I."/>
            <person name="Zhang H."/>
            <person name="Bastida-Corcuera F.D."/>
            <person name="Simoes-Barbosa A."/>
            <person name="Brown M.T."/>
            <person name="Hayes R.D."/>
            <person name="Mukherjee M."/>
            <person name="Okumura C.Y."/>
            <person name="Schneider R."/>
            <person name="Smith A.J."/>
            <person name="Vanacova S."/>
            <person name="Villalvazo M."/>
            <person name="Haas B.J."/>
            <person name="Pertea M."/>
            <person name="Feldblyum T.V."/>
            <person name="Utterback T.R."/>
            <person name="Shu C.L."/>
            <person name="Osoegawa K."/>
            <person name="de Jong P.J."/>
            <person name="Hrdy I."/>
            <person name="Horvathova L."/>
            <person name="Zubacova Z."/>
            <person name="Dolezal P."/>
            <person name="Malik S.B."/>
            <person name="Logsdon J.M. Jr."/>
            <person name="Henze K."/>
            <person name="Gupta A."/>
            <person name="Wang C.C."/>
            <person name="Dunne R.L."/>
            <person name="Upcroft J.A."/>
            <person name="Upcroft P."/>
            <person name="White O."/>
            <person name="Salzberg S.L."/>
            <person name="Tang P."/>
            <person name="Chiu C.-H."/>
            <person name="Lee Y.-S."/>
            <person name="Embley T.M."/>
            <person name="Coombs G.H."/>
            <person name="Mottram J.C."/>
            <person name="Tachezy J."/>
            <person name="Fraser-Liggett C.M."/>
            <person name="Johnson P.J."/>
        </authorList>
    </citation>
    <scope>NUCLEOTIDE SEQUENCE [LARGE SCALE GENOMIC DNA]</scope>
    <source>
        <strain evidence="5">G3</strain>
    </source>
</reference>